<evidence type="ECO:0000313" key="7">
    <source>
        <dbReference type="EMBL" id="RCJ21125.1"/>
    </source>
</evidence>
<accession>A0A367QAP7</accession>
<evidence type="ECO:0000256" key="3">
    <source>
        <dbReference type="ARBA" id="ARBA00022692"/>
    </source>
</evidence>
<feature type="transmembrane region" description="Helical" evidence="6">
    <location>
        <begin position="211"/>
        <end position="228"/>
    </location>
</feature>
<keyword evidence="8" id="KW-1185">Reference proteome</keyword>
<evidence type="ECO:0000256" key="1">
    <source>
        <dbReference type="ARBA" id="ARBA00004651"/>
    </source>
</evidence>
<proteinExistence type="predicted"/>
<feature type="transmembrane region" description="Helical" evidence="6">
    <location>
        <begin position="58"/>
        <end position="79"/>
    </location>
</feature>
<keyword evidence="2" id="KW-1003">Cell membrane</keyword>
<gene>
    <name evidence="7" type="ORF">A6770_30755</name>
</gene>
<name>A0A367QAP7_9NOSO</name>
<sequence>MVDYLIFLTISTAVLALFSLGLNLQWGFTGLINFGHIAFMTLGAYTTVLLSLKGVPLFVSIAIGAIVAAFLGLVIGFATLRLREDYLAIVTIGTGELIRLVLNNQELPVGDTWVSGAFGIQSYPIPLSTVPNSFFQFLMIGLLTLLAAVTLFGLWRWIRYAQKSQVADSSQKTASKQELATRLGVGIILALLTIAIYVSGVISLYNYNPKAGLMVLALLVLAFVFWRLEVLVRSPWGRVLKAIREDEEVPRAMGKNVFLYKVQSLILGGAIAGIAGAFYAWQLSAIYPDKTFEPQVTFDAWIMVILGGSGNNIGTILGAVIFIAYDAITREVLPRFVPLDEARLGAFRIMVIGLILMVLMIWRPQGILGKKEELTLGK</sequence>
<feature type="transmembrane region" description="Helical" evidence="6">
    <location>
        <begin position="86"/>
        <end position="102"/>
    </location>
</feature>
<feature type="transmembrane region" description="Helical" evidence="6">
    <location>
        <begin position="179"/>
        <end position="205"/>
    </location>
</feature>
<feature type="transmembrane region" description="Helical" evidence="6">
    <location>
        <begin position="345"/>
        <end position="362"/>
    </location>
</feature>
<dbReference type="GO" id="GO:0015658">
    <property type="term" value="F:branched-chain amino acid transmembrane transporter activity"/>
    <property type="evidence" value="ECO:0007669"/>
    <property type="project" value="InterPro"/>
</dbReference>
<feature type="transmembrane region" description="Helical" evidence="6">
    <location>
        <begin position="31"/>
        <end position="52"/>
    </location>
</feature>
<dbReference type="InterPro" id="IPR001851">
    <property type="entry name" value="ABC_transp_permease"/>
</dbReference>
<comment type="subcellular location">
    <subcellularLocation>
        <location evidence="1">Cell membrane</location>
        <topology evidence="1">Multi-pass membrane protein</topology>
    </subcellularLocation>
</comment>
<dbReference type="InterPro" id="IPR043428">
    <property type="entry name" value="LivM-like"/>
</dbReference>
<reference evidence="7" key="1">
    <citation type="submission" date="2016-04" db="EMBL/GenBank/DDBJ databases">
        <authorList>
            <person name="Tabuchi Yagui T.R."/>
        </authorList>
    </citation>
    <scope>NUCLEOTIDE SEQUENCE [LARGE SCALE GENOMIC DNA]</scope>
    <source>
        <strain evidence="7">NIES-26</strain>
    </source>
</reference>
<keyword evidence="5 6" id="KW-0472">Membrane</keyword>
<evidence type="ECO:0000256" key="4">
    <source>
        <dbReference type="ARBA" id="ARBA00022989"/>
    </source>
</evidence>
<evidence type="ECO:0000256" key="5">
    <source>
        <dbReference type="ARBA" id="ARBA00023136"/>
    </source>
</evidence>
<feature type="transmembrane region" description="Helical" evidence="6">
    <location>
        <begin position="134"/>
        <end position="158"/>
    </location>
</feature>
<evidence type="ECO:0000256" key="2">
    <source>
        <dbReference type="ARBA" id="ARBA00022475"/>
    </source>
</evidence>
<keyword evidence="3 6" id="KW-0812">Transmembrane</keyword>
<evidence type="ECO:0000256" key="6">
    <source>
        <dbReference type="SAM" id="Phobius"/>
    </source>
</evidence>
<dbReference type="PANTHER" id="PTHR30482:SF10">
    <property type="entry name" value="HIGH-AFFINITY BRANCHED-CHAIN AMINO ACID TRANSPORT PROTEIN BRAE"/>
    <property type="match status" value="1"/>
</dbReference>
<feature type="transmembrane region" description="Helical" evidence="6">
    <location>
        <begin position="301"/>
        <end position="325"/>
    </location>
</feature>
<dbReference type="PANTHER" id="PTHR30482">
    <property type="entry name" value="HIGH-AFFINITY BRANCHED-CHAIN AMINO ACID TRANSPORT SYSTEM PERMEASE"/>
    <property type="match status" value="1"/>
</dbReference>
<organism evidence="7 8">
    <name type="scientific">Nostoc minutum NIES-26</name>
    <dbReference type="NCBI Taxonomy" id="1844469"/>
    <lineage>
        <taxon>Bacteria</taxon>
        <taxon>Bacillati</taxon>
        <taxon>Cyanobacteriota</taxon>
        <taxon>Cyanophyceae</taxon>
        <taxon>Nostocales</taxon>
        <taxon>Nostocaceae</taxon>
        <taxon>Nostoc</taxon>
    </lineage>
</organism>
<comment type="caution">
    <text evidence="7">The sequence shown here is derived from an EMBL/GenBank/DDBJ whole genome shotgun (WGS) entry which is preliminary data.</text>
</comment>
<feature type="transmembrane region" description="Helical" evidence="6">
    <location>
        <begin position="6"/>
        <end position="24"/>
    </location>
</feature>
<dbReference type="Proteomes" id="UP000252107">
    <property type="component" value="Unassembled WGS sequence"/>
</dbReference>
<dbReference type="CDD" id="cd06581">
    <property type="entry name" value="TM_PBP1_LivM_like"/>
    <property type="match status" value="1"/>
</dbReference>
<dbReference type="AlphaFoldDB" id="A0A367QAP7"/>
<feature type="transmembrane region" description="Helical" evidence="6">
    <location>
        <begin position="258"/>
        <end position="281"/>
    </location>
</feature>
<protein>
    <submittedName>
        <fullName evidence="7">Branched-chain amino acid ABC transporter</fullName>
    </submittedName>
</protein>
<dbReference type="GO" id="GO:0005886">
    <property type="term" value="C:plasma membrane"/>
    <property type="evidence" value="ECO:0007669"/>
    <property type="project" value="UniProtKB-SubCell"/>
</dbReference>
<dbReference type="EMBL" id="LXQD01000332">
    <property type="protein sequence ID" value="RCJ21125.1"/>
    <property type="molecule type" value="Genomic_DNA"/>
</dbReference>
<evidence type="ECO:0000313" key="8">
    <source>
        <dbReference type="Proteomes" id="UP000252107"/>
    </source>
</evidence>
<keyword evidence="4 6" id="KW-1133">Transmembrane helix</keyword>
<dbReference type="Pfam" id="PF02653">
    <property type="entry name" value="BPD_transp_2"/>
    <property type="match status" value="1"/>
</dbReference>